<dbReference type="Gene3D" id="2.60.120.260">
    <property type="entry name" value="Galactose-binding domain-like"/>
    <property type="match status" value="1"/>
</dbReference>
<organism evidence="3 4">
    <name type="scientific">Phlebiopsis gigantea (strain 11061_1 CR5-6)</name>
    <name type="common">White-rot fungus</name>
    <name type="synonym">Peniophora gigantea</name>
    <dbReference type="NCBI Taxonomy" id="745531"/>
    <lineage>
        <taxon>Eukaryota</taxon>
        <taxon>Fungi</taxon>
        <taxon>Dikarya</taxon>
        <taxon>Basidiomycota</taxon>
        <taxon>Agaricomycotina</taxon>
        <taxon>Agaricomycetes</taxon>
        <taxon>Polyporales</taxon>
        <taxon>Phanerochaetaceae</taxon>
        <taxon>Phlebiopsis</taxon>
    </lineage>
</organism>
<gene>
    <name evidence="3" type="ORF">PHLGIDRAFT_37867</name>
</gene>
<feature type="transmembrane region" description="Helical" evidence="2">
    <location>
        <begin position="187"/>
        <end position="209"/>
    </location>
</feature>
<feature type="compositionally biased region" description="Low complexity" evidence="1">
    <location>
        <begin position="154"/>
        <end position="172"/>
    </location>
</feature>
<feature type="region of interest" description="Disordered" evidence="1">
    <location>
        <begin position="236"/>
        <end position="267"/>
    </location>
</feature>
<accession>A0A0C3S0J4</accession>
<keyword evidence="2" id="KW-1133">Transmembrane helix</keyword>
<dbReference type="Proteomes" id="UP000053257">
    <property type="component" value="Unassembled WGS sequence"/>
</dbReference>
<keyword evidence="4" id="KW-1185">Reference proteome</keyword>
<evidence type="ECO:0000313" key="3">
    <source>
        <dbReference type="EMBL" id="KIP02512.1"/>
    </source>
</evidence>
<protein>
    <submittedName>
        <fullName evidence="3">Uncharacterized protein</fullName>
    </submittedName>
</protein>
<feature type="region of interest" description="Disordered" evidence="1">
    <location>
        <begin position="154"/>
        <end position="176"/>
    </location>
</feature>
<evidence type="ECO:0000256" key="2">
    <source>
        <dbReference type="SAM" id="Phobius"/>
    </source>
</evidence>
<proteinExistence type="predicted"/>
<evidence type="ECO:0000313" key="4">
    <source>
        <dbReference type="Proteomes" id="UP000053257"/>
    </source>
</evidence>
<dbReference type="EMBL" id="KN840670">
    <property type="protein sequence ID" value="KIP02512.1"/>
    <property type="molecule type" value="Genomic_DNA"/>
</dbReference>
<dbReference type="AlphaFoldDB" id="A0A0C3S0J4"/>
<sequence>MNFTLDDTASQLSFSSGWASQSPADPDLSQFFERTYHAVQSPGATLNMSIQGTGIYIYGSKGPNHADFNLQVDDEVFKLSASSPTLQFQQPLFGGLLNPSINVHFVSLTALPNGTSDWLDIDFVTVASENQTSTSVTGLPNTVPVPWPSRSLTAVGTTSTSTSSEAVGAAAEQGNDHGSKLNTATEVLAIVFGLVIALVILILLVYGFLRRRYNRQRAKEHSFRLGKAERAALDKPVIGAPTNFEHKDPRQSWRRHHKYTSSTPPPT</sequence>
<dbReference type="OrthoDB" id="2563669at2759"/>
<dbReference type="HOGENOM" id="CLU_1042468_0_0_1"/>
<keyword evidence="2" id="KW-0472">Membrane</keyword>
<keyword evidence="2" id="KW-0812">Transmembrane</keyword>
<evidence type="ECO:0000256" key="1">
    <source>
        <dbReference type="SAM" id="MobiDB-lite"/>
    </source>
</evidence>
<dbReference type="STRING" id="745531.A0A0C3S0J4"/>
<reference evidence="3 4" key="1">
    <citation type="journal article" date="2014" name="PLoS Genet.">
        <title>Analysis of the Phlebiopsis gigantea genome, transcriptome and secretome provides insight into its pioneer colonization strategies of wood.</title>
        <authorList>
            <person name="Hori C."/>
            <person name="Ishida T."/>
            <person name="Igarashi K."/>
            <person name="Samejima M."/>
            <person name="Suzuki H."/>
            <person name="Master E."/>
            <person name="Ferreira P."/>
            <person name="Ruiz-Duenas F.J."/>
            <person name="Held B."/>
            <person name="Canessa P."/>
            <person name="Larrondo L.F."/>
            <person name="Schmoll M."/>
            <person name="Druzhinina I.S."/>
            <person name="Kubicek C.P."/>
            <person name="Gaskell J.A."/>
            <person name="Kersten P."/>
            <person name="St John F."/>
            <person name="Glasner J."/>
            <person name="Sabat G."/>
            <person name="Splinter BonDurant S."/>
            <person name="Syed K."/>
            <person name="Yadav J."/>
            <person name="Mgbeahuruike A.C."/>
            <person name="Kovalchuk A."/>
            <person name="Asiegbu F.O."/>
            <person name="Lackner G."/>
            <person name="Hoffmeister D."/>
            <person name="Rencoret J."/>
            <person name="Gutierrez A."/>
            <person name="Sun H."/>
            <person name="Lindquist E."/>
            <person name="Barry K."/>
            <person name="Riley R."/>
            <person name="Grigoriev I.V."/>
            <person name="Henrissat B."/>
            <person name="Kues U."/>
            <person name="Berka R.M."/>
            <person name="Martinez A.T."/>
            <person name="Covert S.F."/>
            <person name="Blanchette R.A."/>
            <person name="Cullen D."/>
        </authorList>
    </citation>
    <scope>NUCLEOTIDE SEQUENCE [LARGE SCALE GENOMIC DNA]</scope>
    <source>
        <strain evidence="3 4">11061_1 CR5-6</strain>
    </source>
</reference>
<name>A0A0C3S0J4_PHLG1</name>